<dbReference type="RefSeq" id="WP_263038677.1">
    <property type="nucleotide sequence ID" value="NZ_JAOTPL010000020.1"/>
</dbReference>
<dbReference type="InterPro" id="IPR006145">
    <property type="entry name" value="PsdUridine_synth_RsuA/RluA"/>
</dbReference>
<dbReference type="SUPFAM" id="SSF55120">
    <property type="entry name" value="Pseudouridine synthase"/>
    <property type="match status" value="1"/>
</dbReference>
<dbReference type="Proteomes" id="UP001209317">
    <property type="component" value="Unassembled WGS sequence"/>
</dbReference>
<keyword evidence="4" id="KW-1185">Reference proteome</keyword>
<comment type="similarity">
    <text evidence="1">Belongs to the pseudouridine synthase RluA family.</text>
</comment>
<dbReference type="GO" id="GO:0009982">
    <property type="term" value="F:pseudouridine synthase activity"/>
    <property type="evidence" value="ECO:0007669"/>
    <property type="project" value="InterPro"/>
</dbReference>
<dbReference type="InterPro" id="IPR020103">
    <property type="entry name" value="PsdUridine_synth_cat_dom_sf"/>
</dbReference>
<evidence type="ECO:0000313" key="4">
    <source>
        <dbReference type="Proteomes" id="UP001209317"/>
    </source>
</evidence>
<dbReference type="AlphaFoldDB" id="A0AAE3LR81"/>
<accession>A0AAE3LR81</accession>
<dbReference type="Gene3D" id="3.30.2350.10">
    <property type="entry name" value="Pseudouridine synthase"/>
    <property type="match status" value="1"/>
</dbReference>
<dbReference type="GO" id="GO:0003723">
    <property type="term" value="F:RNA binding"/>
    <property type="evidence" value="ECO:0007669"/>
    <property type="project" value="InterPro"/>
</dbReference>
<protein>
    <submittedName>
        <fullName evidence="3">RluA family pseudouridine synthase</fullName>
    </submittedName>
</protein>
<reference evidence="3" key="1">
    <citation type="submission" date="2022-10" db="EMBL/GenBank/DDBJ databases">
        <authorList>
            <person name="Kim H.S."/>
            <person name="Kim J.-S."/>
            <person name="Suh M.K."/>
            <person name="Eom M.K."/>
            <person name="Lee J.-S."/>
        </authorList>
    </citation>
    <scope>NUCLEOTIDE SEQUENCE</scope>
    <source>
        <strain evidence="3">LIP-5</strain>
    </source>
</reference>
<dbReference type="EMBL" id="JAOTPL010000020">
    <property type="protein sequence ID" value="MCU7695190.1"/>
    <property type="molecule type" value="Genomic_DNA"/>
</dbReference>
<evidence type="ECO:0000259" key="2">
    <source>
        <dbReference type="Pfam" id="PF00849"/>
    </source>
</evidence>
<evidence type="ECO:0000256" key="1">
    <source>
        <dbReference type="ARBA" id="ARBA00010876"/>
    </source>
</evidence>
<dbReference type="GO" id="GO:0140098">
    <property type="term" value="F:catalytic activity, acting on RNA"/>
    <property type="evidence" value="ECO:0007669"/>
    <property type="project" value="UniProtKB-ARBA"/>
</dbReference>
<comment type="caution">
    <text evidence="3">The sequence shown here is derived from an EMBL/GenBank/DDBJ whole genome shotgun (WGS) entry which is preliminary data.</text>
</comment>
<sequence length="232" mass="26457">MDIIFEHQNFIAVNKAVGMLSIPDRAGSGQSLKELLLKKYGDIFTVHRLDKFTSGLIIFAKDTGTHKALSEKFQSREVEKFYLGLVNGHLHPAEGTVNAAIAEHPAKNGKMVVNAKGKPSRTDYKTVEAFRGYSLVEFNIHTGRTHQIRVHTQYLGASIVCDEWYGDGKPVYLSQIKRNYKLSKQEEEERPVLSRLALHSHRLHFTLHDIEYRLEAPLPKDLRALLQQLRKQ</sequence>
<dbReference type="PANTHER" id="PTHR21600">
    <property type="entry name" value="MITOCHONDRIAL RNA PSEUDOURIDINE SYNTHASE"/>
    <property type="match status" value="1"/>
</dbReference>
<dbReference type="InterPro" id="IPR050188">
    <property type="entry name" value="RluA_PseudoU_synthase"/>
</dbReference>
<organism evidence="3 4">
    <name type="scientific">Haoranjiania flava</name>
    <dbReference type="NCBI Taxonomy" id="1856322"/>
    <lineage>
        <taxon>Bacteria</taxon>
        <taxon>Pseudomonadati</taxon>
        <taxon>Bacteroidota</taxon>
        <taxon>Chitinophagia</taxon>
        <taxon>Chitinophagales</taxon>
        <taxon>Chitinophagaceae</taxon>
        <taxon>Haoranjiania</taxon>
    </lineage>
</organism>
<dbReference type="PANTHER" id="PTHR21600:SF87">
    <property type="entry name" value="RNA PSEUDOURIDYLATE SYNTHASE DOMAIN-CONTAINING PROTEIN 1"/>
    <property type="match status" value="1"/>
</dbReference>
<dbReference type="CDD" id="cd02869">
    <property type="entry name" value="PseudoU_synth_RluA_like"/>
    <property type="match status" value="1"/>
</dbReference>
<gene>
    <name evidence="3" type="ORF">OD355_11735</name>
</gene>
<dbReference type="GO" id="GO:0000455">
    <property type="term" value="P:enzyme-directed rRNA pseudouridine synthesis"/>
    <property type="evidence" value="ECO:0007669"/>
    <property type="project" value="TreeGrafter"/>
</dbReference>
<dbReference type="PROSITE" id="PS01129">
    <property type="entry name" value="PSI_RLU"/>
    <property type="match status" value="1"/>
</dbReference>
<evidence type="ECO:0000313" key="3">
    <source>
        <dbReference type="EMBL" id="MCU7695190.1"/>
    </source>
</evidence>
<dbReference type="InterPro" id="IPR006224">
    <property type="entry name" value="PsdUridine_synth_RluA-like_CS"/>
</dbReference>
<dbReference type="Pfam" id="PF00849">
    <property type="entry name" value="PseudoU_synth_2"/>
    <property type="match status" value="1"/>
</dbReference>
<proteinExistence type="inferred from homology"/>
<name>A0AAE3LR81_9BACT</name>
<feature type="domain" description="Pseudouridine synthase RsuA/RluA-like" evidence="2">
    <location>
        <begin position="9"/>
        <end position="153"/>
    </location>
</feature>